<dbReference type="Pfam" id="PF04464">
    <property type="entry name" value="Glyphos_transf"/>
    <property type="match status" value="1"/>
</dbReference>
<proteinExistence type="predicted"/>
<name>A0ABS0AYT9_9BACT</name>
<gene>
    <name evidence="2" type="ORF">NEPTK9_000797</name>
</gene>
<protein>
    <recommendedName>
        <fullName evidence="4">CDP-glycerol:poly(Glycerophosphate) glycerophosphotransferase</fullName>
    </recommendedName>
</protein>
<comment type="caution">
    <text evidence="2">The sequence shown here is derived from an EMBL/GenBank/DDBJ whole genome shotgun (WGS) entry which is preliminary data.</text>
</comment>
<dbReference type="EMBL" id="JAAEJV010000016">
    <property type="protein sequence ID" value="MBF5059288.1"/>
    <property type="molecule type" value="Genomic_DNA"/>
</dbReference>
<dbReference type="InterPro" id="IPR051612">
    <property type="entry name" value="Teichoic_Acid_Biosynth"/>
</dbReference>
<evidence type="ECO:0000313" key="3">
    <source>
        <dbReference type="Proteomes" id="UP001194714"/>
    </source>
</evidence>
<accession>A0ABS0AYT9</accession>
<feature type="region of interest" description="Disordered" evidence="1">
    <location>
        <begin position="1"/>
        <end position="22"/>
    </location>
</feature>
<evidence type="ECO:0000313" key="2">
    <source>
        <dbReference type="EMBL" id="MBF5059288.1"/>
    </source>
</evidence>
<reference evidence="2 3" key="1">
    <citation type="submission" date="2020-01" db="EMBL/GenBank/DDBJ databases">
        <title>Draft genome sequence of Cand. Neptunochlamydia vexilliferae K9.</title>
        <authorList>
            <person name="Schulz F."/>
            <person name="Koestlbacher S."/>
            <person name="Wascher F."/>
            <person name="Pizzetti I."/>
            <person name="Horn M."/>
        </authorList>
    </citation>
    <scope>NUCLEOTIDE SEQUENCE [LARGE SCALE GENOMIC DNA]</scope>
    <source>
        <strain evidence="2 3">K9</strain>
    </source>
</reference>
<dbReference type="SUPFAM" id="SSF53756">
    <property type="entry name" value="UDP-Glycosyltransferase/glycogen phosphorylase"/>
    <property type="match status" value="1"/>
</dbReference>
<sequence>MSIMRRSTPKPSQGRGRLSSPSIIPLKKRKSDILLSMDWTHAIALIHGNDKHHLDHLAPLASQLGIPLIVTDVEIETLAKRYYPNLTIFYFDPVSVGTRVVSKFDTVISSLPKDLLDQIFFIPENLQNKKLNYIWCPHGNSDKGHASYFMEGLSKEKQALVYGKRMVDFLKEKGVYEQLEEVKFLGNYRHQYFLSHTPFYQEVVEKEIVSKLPRENKTVLYAPTWKDAENSSSLEAALKPLLEGLPKNWNLIVKPHPNLEVDIEVQKENALILKDFPPIYALLSAVDAYLGDMSSIGYDFLTFRKPMFFLNPNKRCPKKDKGLYLTRCGTLIAQSDFDKIFSIIEKSDSAPFAKVQEAVYNRTYERNITL</sequence>
<dbReference type="Gene3D" id="3.40.50.12580">
    <property type="match status" value="1"/>
</dbReference>
<dbReference type="InterPro" id="IPR043148">
    <property type="entry name" value="TagF_C"/>
</dbReference>
<dbReference type="InterPro" id="IPR007554">
    <property type="entry name" value="Glycerophosphate_synth"/>
</dbReference>
<evidence type="ECO:0000256" key="1">
    <source>
        <dbReference type="SAM" id="MobiDB-lite"/>
    </source>
</evidence>
<evidence type="ECO:0008006" key="4">
    <source>
        <dbReference type="Google" id="ProtNLM"/>
    </source>
</evidence>
<dbReference type="Proteomes" id="UP001194714">
    <property type="component" value="Unassembled WGS sequence"/>
</dbReference>
<organism evidence="2 3">
    <name type="scientific">Candidatus Neptunichlamydia vexilliferae</name>
    <dbReference type="NCBI Taxonomy" id="1651774"/>
    <lineage>
        <taxon>Bacteria</taxon>
        <taxon>Pseudomonadati</taxon>
        <taxon>Chlamydiota</taxon>
        <taxon>Chlamydiia</taxon>
        <taxon>Parachlamydiales</taxon>
        <taxon>Simkaniaceae</taxon>
        <taxon>Candidatus Neptunichlamydia</taxon>
    </lineage>
</organism>
<dbReference type="PANTHER" id="PTHR37316">
    <property type="entry name" value="TEICHOIC ACID GLYCEROL-PHOSPHATE PRIMASE"/>
    <property type="match status" value="1"/>
</dbReference>
<dbReference type="PANTHER" id="PTHR37316:SF3">
    <property type="entry name" value="TEICHOIC ACID GLYCEROL-PHOSPHATE TRANSFERASE"/>
    <property type="match status" value="1"/>
</dbReference>
<keyword evidence="3" id="KW-1185">Reference proteome</keyword>